<dbReference type="SUPFAM" id="SSF52317">
    <property type="entry name" value="Class I glutamine amidotransferase-like"/>
    <property type="match status" value="1"/>
</dbReference>
<keyword evidence="7 10" id="KW-0378">Hydrolase</keyword>
<dbReference type="InterPro" id="IPR029062">
    <property type="entry name" value="Class_I_gatase-like"/>
</dbReference>
<gene>
    <name evidence="10" type="ORF">QWJ38_01655</name>
</gene>
<dbReference type="PANTHER" id="PTHR36175">
    <property type="entry name" value="CYANOPHYCINASE"/>
    <property type="match status" value="1"/>
</dbReference>
<evidence type="ECO:0000256" key="3">
    <source>
        <dbReference type="ARBA" id="ARBA00006534"/>
    </source>
</evidence>
<keyword evidence="8" id="KW-0720">Serine protease</keyword>
<keyword evidence="6" id="KW-0645">Protease</keyword>
<name>A0ABT8DPH3_9BURK</name>
<comment type="function">
    <text evidence="2">Exopeptidase that catalyzes the hydrolytic cleavage of multi-L-arginyl-poly-L-aspartic acid (cyanophycin; a water-insoluble reserve polymer) into aspartate-arginine dipeptides.</text>
</comment>
<dbReference type="GO" id="GO:0004180">
    <property type="term" value="F:carboxypeptidase activity"/>
    <property type="evidence" value="ECO:0007669"/>
    <property type="project" value="UniProtKB-KW"/>
</dbReference>
<dbReference type="RefSeq" id="WP_290357297.1">
    <property type="nucleotide sequence ID" value="NZ_JAUHHC010000001.1"/>
</dbReference>
<keyword evidence="10" id="KW-0121">Carboxypeptidase</keyword>
<evidence type="ECO:0000256" key="7">
    <source>
        <dbReference type="ARBA" id="ARBA00022801"/>
    </source>
</evidence>
<comment type="caution">
    <text evidence="10">The sequence shown here is derived from an EMBL/GenBank/DDBJ whole genome shotgun (WGS) entry which is preliminary data.</text>
</comment>
<evidence type="ECO:0000256" key="5">
    <source>
        <dbReference type="ARBA" id="ARBA00015719"/>
    </source>
</evidence>
<dbReference type="Pfam" id="PF03575">
    <property type="entry name" value="Peptidase_S51"/>
    <property type="match status" value="1"/>
</dbReference>
<keyword evidence="11" id="KW-1185">Reference proteome</keyword>
<dbReference type="Proteomes" id="UP001228044">
    <property type="component" value="Unassembled WGS sequence"/>
</dbReference>
<evidence type="ECO:0000256" key="8">
    <source>
        <dbReference type="ARBA" id="ARBA00022825"/>
    </source>
</evidence>
<evidence type="ECO:0000313" key="10">
    <source>
        <dbReference type="EMBL" id="MDN3918973.1"/>
    </source>
</evidence>
<evidence type="ECO:0000256" key="9">
    <source>
        <dbReference type="SAM" id="SignalP"/>
    </source>
</evidence>
<sequence>MKRLPARLLLLLLALLLAPRAAALAQGTAIIIGGALKYDNEVVWQRIVDEAGGRGARFAVFATAAANPERSAGQIVAALNRHGARAEAIPVAPRLAGVDLQRQLDDPALLAKVEAAQGVYFSGGAQALIVDTLRPAGRPTPMLEAIWSVYRRGGVVAGSSAGAAVMSTTMIRDARDPLQVMKGRLREGLEIAPGLGFVGAGLLVDQHFLKRGRIGRLLPVMQAAGYRLGLGIEENSAVVLRGEAFEVIGAKGALLVDLSQARSDAGLAAFNLRGALLSYLDRGDRHDLKSGVTTPSAAKLREPRLDPAAADYRPYHDDAPFYLDMLGDTTIVNAMAHLIDSAASELRGVAFAGRRDPADAQPDLGFEFRLYKGEGSLGWSTGAFGGEDYTVLKLRLDVQPVRIQRPFYLPLAASTAASAPR</sequence>
<dbReference type="InterPro" id="IPR011811">
    <property type="entry name" value="Peptidase_S51_cyanophycinase"/>
</dbReference>
<dbReference type="InterPro" id="IPR005320">
    <property type="entry name" value="Peptidase_S51"/>
</dbReference>
<evidence type="ECO:0000256" key="2">
    <source>
        <dbReference type="ARBA" id="ARBA00002039"/>
    </source>
</evidence>
<organism evidence="10 11">
    <name type="scientific">Roseateles violae</name>
    <dbReference type="NCBI Taxonomy" id="3058042"/>
    <lineage>
        <taxon>Bacteria</taxon>
        <taxon>Pseudomonadati</taxon>
        <taxon>Pseudomonadota</taxon>
        <taxon>Betaproteobacteria</taxon>
        <taxon>Burkholderiales</taxon>
        <taxon>Sphaerotilaceae</taxon>
        <taxon>Roseateles</taxon>
    </lineage>
</organism>
<feature type="signal peptide" evidence="9">
    <location>
        <begin position="1"/>
        <end position="25"/>
    </location>
</feature>
<protein>
    <recommendedName>
        <fullName evidence="5">Cyanophycinase</fullName>
        <ecNumber evidence="4">3.4.15.6</ecNumber>
    </recommendedName>
</protein>
<keyword evidence="9" id="KW-0732">Signal</keyword>
<evidence type="ECO:0000256" key="1">
    <source>
        <dbReference type="ARBA" id="ARBA00001092"/>
    </source>
</evidence>
<accession>A0ABT8DPH3</accession>
<dbReference type="EC" id="3.4.15.6" evidence="4"/>
<evidence type="ECO:0000313" key="11">
    <source>
        <dbReference type="Proteomes" id="UP001228044"/>
    </source>
</evidence>
<dbReference type="Gene3D" id="3.40.50.880">
    <property type="match status" value="1"/>
</dbReference>
<comment type="similarity">
    <text evidence="3">Belongs to the peptidase S51 family.</text>
</comment>
<dbReference type="GO" id="GO:0008241">
    <property type="term" value="F:peptidyl-dipeptidase activity"/>
    <property type="evidence" value="ECO:0007669"/>
    <property type="project" value="UniProtKB-EC"/>
</dbReference>
<reference evidence="10 11" key="1">
    <citation type="submission" date="2023-06" db="EMBL/GenBank/DDBJ databases">
        <title>Pelomonas sp. PFR6 16S ribosomal RNA gene Genome sequencing and assembly.</title>
        <authorList>
            <person name="Woo H."/>
        </authorList>
    </citation>
    <scope>NUCLEOTIDE SEQUENCE [LARGE SCALE GENOMIC DNA]</scope>
    <source>
        <strain evidence="10 11">PFR6</strain>
    </source>
</reference>
<evidence type="ECO:0000256" key="6">
    <source>
        <dbReference type="ARBA" id="ARBA00022670"/>
    </source>
</evidence>
<feature type="chain" id="PRO_5047492645" description="Cyanophycinase" evidence="9">
    <location>
        <begin position="26"/>
        <end position="421"/>
    </location>
</feature>
<proteinExistence type="inferred from homology"/>
<dbReference type="CDD" id="cd03145">
    <property type="entry name" value="GAT1_cyanophycinase"/>
    <property type="match status" value="1"/>
</dbReference>
<comment type="catalytic activity">
    <reaction evidence="1">
        <text>[L-4-(L-arginin-2-N-yl)aspartate](n) + H2O = [L-4-(L-arginin-2-N-yl)aspartate](n-1) + L-4-(L-arginin-2-N-yl)aspartate</text>
        <dbReference type="Rhea" id="RHEA:12845"/>
        <dbReference type="Rhea" id="RHEA-COMP:13728"/>
        <dbReference type="Rhea" id="RHEA-COMP:13734"/>
        <dbReference type="ChEBI" id="CHEBI:15377"/>
        <dbReference type="ChEBI" id="CHEBI:137986"/>
        <dbReference type="ChEBI" id="CHEBI:137991"/>
        <dbReference type="EC" id="3.4.15.6"/>
    </reaction>
</comment>
<dbReference type="EMBL" id="JAUHHC010000001">
    <property type="protein sequence ID" value="MDN3918973.1"/>
    <property type="molecule type" value="Genomic_DNA"/>
</dbReference>
<dbReference type="PANTHER" id="PTHR36175:SF1">
    <property type="entry name" value="CYANOPHYCINASE"/>
    <property type="match status" value="1"/>
</dbReference>
<evidence type="ECO:0000256" key="4">
    <source>
        <dbReference type="ARBA" id="ARBA00013115"/>
    </source>
</evidence>
<dbReference type="NCBIfam" id="TIGR02069">
    <property type="entry name" value="cyanophycinase"/>
    <property type="match status" value="1"/>
</dbReference>